<protein>
    <submittedName>
        <fullName evidence="3">Uncharacterized protein</fullName>
    </submittedName>
</protein>
<feature type="region of interest" description="Disordered" evidence="1">
    <location>
        <begin position="1"/>
        <end position="53"/>
    </location>
</feature>
<reference evidence="3" key="2">
    <citation type="submission" date="2021-12" db="EMBL/GenBank/DDBJ databases">
        <title>Resequencing data analysis of finger millet.</title>
        <authorList>
            <person name="Hatakeyama M."/>
            <person name="Aluri S."/>
            <person name="Balachadran M.T."/>
            <person name="Sivarajan S.R."/>
            <person name="Poveda L."/>
            <person name="Shimizu-Inatsugi R."/>
            <person name="Schlapbach R."/>
            <person name="Sreeman S.M."/>
            <person name="Shimizu K.K."/>
        </authorList>
    </citation>
    <scope>NUCLEOTIDE SEQUENCE</scope>
</reference>
<name>A0AAV5DP71_ELECO</name>
<evidence type="ECO:0000313" key="2">
    <source>
        <dbReference type="EMBL" id="GJN12226.1"/>
    </source>
</evidence>
<dbReference type="EMBL" id="BQKI01000022">
    <property type="protein sequence ID" value="GJN12226.1"/>
    <property type="molecule type" value="Genomic_DNA"/>
</dbReference>
<feature type="region of interest" description="Disordered" evidence="1">
    <location>
        <begin position="446"/>
        <end position="480"/>
    </location>
</feature>
<dbReference type="Proteomes" id="UP001054889">
    <property type="component" value="Unassembled WGS sequence"/>
</dbReference>
<feature type="compositionally biased region" description="Basic residues" evidence="1">
    <location>
        <begin position="1"/>
        <end position="10"/>
    </location>
</feature>
<gene>
    <name evidence="3" type="primary">ga30518</name>
    <name evidence="2" type="synonym">ga30484</name>
    <name evidence="2" type="ORF">PR202_ga30484</name>
    <name evidence="3" type="ORF">PR202_ga30518</name>
</gene>
<feature type="region of interest" description="Disordered" evidence="1">
    <location>
        <begin position="318"/>
        <end position="351"/>
    </location>
</feature>
<evidence type="ECO:0000256" key="1">
    <source>
        <dbReference type="SAM" id="MobiDB-lite"/>
    </source>
</evidence>
<keyword evidence="4" id="KW-1185">Reference proteome</keyword>
<dbReference type="GO" id="GO:0006334">
    <property type="term" value="P:nucleosome assembly"/>
    <property type="evidence" value="ECO:0007669"/>
    <property type="project" value="TreeGrafter"/>
</dbReference>
<feature type="region of interest" description="Disordered" evidence="1">
    <location>
        <begin position="366"/>
        <end position="390"/>
    </location>
</feature>
<proteinExistence type="predicted"/>
<dbReference type="PANTHER" id="PTHR15272">
    <property type="entry name" value="CHROMATIN ASSEMBLY FACTOR 1 SUBUNIT A CAF-1 SUBUNIT A"/>
    <property type="match status" value="1"/>
</dbReference>
<evidence type="ECO:0000313" key="3">
    <source>
        <dbReference type="EMBL" id="GJN12256.1"/>
    </source>
</evidence>
<dbReference type="AlphaFoldDB" id="A0AAV5DP71"/>
<feature type="compositionally biased region" description="Basic and acidic residues" evidence="1">
    <location>
        <begin position="11"/>
        <end position="24"/>
    </location>
</feature>
<feature type="compositionally biased region" description="Polar residues" evidence="1">
    <location>
        <begin position="339"/>
        <end position="351"/>
    </location>
</feature>
<accession>A0AAV5DP71</accession>
<feature type="compositionally biased region" description="Basic and acidic residues" evidence="1">
    <location>
        <begin position="32"/>
        <end position="50"/>
    </location>
</feature>
<evidence type="ECO:0000313" key="4">
    <source>
        <dbReference type="Proteomes" id="UP001054889"/>
    </source>
</evidence>
<feature type="compositionally biased region" description="Polar residues" evidence="1">
    <location>
        <begin position="465"/>
        <end position="480"/>
    </location>
</feature>
<dbReference type="EMBL" id="BQKI01000022">
    <property type="protein sequence ID" value="GJN12256.1"/>
    <property type="molecule type" value="Genomic_DNA"/>
</dbReference>
<dbReference type="GO" id="GO:0033186">
    <property type="term" value="C:CAF-1 complex"/>
    <property type="evidence" value="ECO:0007669"/>
    <property type="project" value="TreeGrafter"/>
</dbReference>
<sequence>MKGSRIKHMKNKAEKEEKCIERENKRLKKHQKEVEREKKRQEKEQAEMKRQASIQRQANIMENFLKRKTNSKMENSGCHYSVKTTCSISSENSGKLAVAATSTIDCTLSQANYLGVDEVWLSAVCGRHPFMRDLDLNYEVDSCEEREEGDPGERLSDFEKDNEEIINEDEETTVVSGGARTTRLTGLLGTRPCSRLHRYRLQLARVTLGHRTSARLPPARSPGMPCSRLRRYRLQLARVMLGHRTSARLLPARSPGMPLDIRWGMSPRQKRRIRRGRSLLAQVARSPPWRLAALLPKHQPQRHYCMVSVVQIPVSGSDETLQPVTPNGLVGPVEPDSVGSENSAAESPSIDSPTLVAFAVSPTPAADLTLSQHGDGTSANNPRSDSADVTPSWNMAQEEAGTHVAGLSPIPACTIEWRPAENVLLLELNHDKTTALVTRREVQPLQVYSRRRQQAQTEAADHNQQDAQAPQNSNTGVHYS</sequence>
<dbReference type="GO" id="GO:0005634">
    <property type="term" value="C:nucleus"/>
    <property type="evidence" value="ECO:0007669"/>
    <property type="project" value="TreeGrafter"/>
</dbReference>
<feature type="compositionally biased region" description="Polar residues" evidence="1">
    <location>
        <begin position="369"/>
        <end position="390"/>
    </location>
</feature>
<dbReference type="PANTHER" id="PTHR15272:SF7">
    <property type="entry name" value="OS07G0273301 PROTEIN"/>
    <property type="match status" value="1"/>
</dbReference>
<reference evidence="3" key="1">
    <citation type="journal article" date="2018" name="DNA Res.">
        <title>Multiple hybrid de novo genome assembly of finger millet, an orphan allotetraploid crop.</title>
        <authorList>
            <person name="Hatakeyama M."/>
            <person name="Aluri S."/>
            <person name="Balachadran M.T."/>
            <person name="Sivarajan S.R."/>
            <person name="Patrignani A."/>
            <person name="Gruter S."/>
            <person name="Poveda L."/>
            <person name="Shimizu-Inatsugi R."/>
            <person name="Baeten J."/>
            <person name="Francoijs K.J."/>
            <person name="Nataraja K.N."/>
            <person name="Reddy Y.A.N."/>
            <person name="Phadnis S."/>
            <person name="Ravikumar R.L."/>
            <person name="Schlapbach R."/>
            <person name="Sreeman S.M."/>
            <person name="Shimizu K.K."/>
        </authorList>
    </citation>
    <scope>NUCLEOTIDE SEQUENCE</scope>
</reference>
<comment type="caution">
    <text evidence="3">The sequence shown here is derived from an EMBL/GenBank/DDBJ whole genome shotgun (WGS) entry which is preliminary data.</text>
</comment>
<organism evidence="3 4">
    <name type="scientific">Eleusine coracana subsp. coracana</name>
    <dbReference type="NCBI Taxonomy" id="191504"/>
    <lineage>
        <taxon>Eukaryota</taxon>
        <taxon>Viridiplantae</taxon>
        <taxon>Streptophyta</taxon>
        <taxon>Embryophyta</taxon>
        <taxon>Tracheophyta</taxon>
        <taxon>Spermatophyta</taxon>
        <taxon>Magnoliopsida</taxon>
        <taxon>Liliopsida</taxon>
        <taxon>Poales</taxon>
        <taxon>Poaceae</taxon>
        <taxon>PACMAD clade</taxon>
        <taxon>Chloridoideae</taxon>
        <taxon>Cynodonteae</taxon>
        <taxon>Eleusininae</taxon>
        <taxon>Eleusine</taxon>
    </lineage>
</organism>